<sequence length="273" mass="29943">MKLKNLLAGAAAAALLLGSGTSAFALQDYHQYLLDDEDIPEYRFETHKPNAVSAIKTIPGGEVTRVEINSSNCGIVVEKGSGKNFKLDYVGVDDQDLFEVSAAVDRYGKLTISVEADEDLDYVSVPKGYQVNVVRLTIPDKEYQNFAVNDAGGVVYLPDINSTVQISSDEGTVRVDAEEMLHSRLYIEGKAAQVLLNADGFLDNADIALTDHRSMIRLRLREAPENLTINTSGCIGDRDFPDGYKRYRTTIGDGTPVLTLSNEGETYIAEYNF</sequence>
<feature type="signal peptide" evidence="1">
    <location>
        <begin position="1"/>
        <end position="25"/>
    </location>
</feature>
<evidence type="ECO:0000313" key="2">
    <source>
        <dbReference type="EMBL" id="TCL43034.1"/>
    </source>
</evidence>
<dbReference type="EMBL" id="SLUK01000007">
    <property type="protein sequence ID" value="TCL43034.1"/>
    <property type="molecule type" value="Genomic_DNA"/>
</dbReference>
<dbReference type="AlphaFoldDB" id="A0A9X8UJ85"/>
<protein>
    <recommendedName>
        <fullName evidence="4">Adhesin domain-containing protein</fullName>
    </recommendedName>
</protein>
<comment type="caution">
    <text evidence="2">The sequence shown here is derived from an EMBL/GenBank/DDBJ whole genome shotgun (WGS) entry which is preliminary data.</text>
</comment>
<dbReference type="RefSeq" id="WP_132084745.1">
    <property type="nucleotide sequence ID" value="NZ_SLUK01000007.1"/>
</dbReference>
<dbReference type="Proteomes" id="UP000294682">
    <property type="component" value="Unassembled WGS sequence"/>
</dbReference>
<gene>
    <name evidence="2" type="ORF">EDD78_107137</name>
</gene>
<evidence type="ECO:0000313" key="3">
    <source>
        <dbReference type="Proteomes" id="UP000294682"/>
    </source>
</evidence>
<evidence type="ECO:0000256" key="1">
    <source>
        <dbReference type="SAM" id="SignalP"/>
    </source>
</evidence>
<keyword evidence="3" id="KW-1185">Reference proteome</keyword>
<accession>A0A9X8UJ85</accession>
<feature type="chain" id="PRO_5040956338" description="Adhesin domain-containing protein" evidence="1">
    <location>
        <begin position="26"/>
        <end position="273"/>
    </location>
</feature>
<reference evidence="2 3" key="1">
    <citation type="submission" date="2019-03" db="EMBL/GenBank/DDBJ databases">
        <title>Genomic Encyclopedia of Type Strains, Phase IV (KMG-IV): sequencing the most valuable type-strain genomes for metagenomic binning, comparative biology and taxonomic classification.</title>
        <authorList>
            <person name="Goeker M."/>
        </authorList>
    </citation>
    <scope>NUCLEOTIDE SEQUENCE [LARGE SCALE GENOMIC DNA]</scope>
    <source>
        <strain evidence="2 3">DSM 100433</strain>
    </source>
</reference>
<proteinExistence type="predicted"/>
<evidence type="ECO:0008006" key="4">
    <source>
        <dbReference type="Google" id="ProtNLM"/>
    </source>
</evidence>
<name>A0A9X8UJ85_9FIRM</name>
<keyword evidence="1" id="KW-0732">Signal</keyword>
<organism evidence="2 3">
    <name type="scientific">Harryflintia acetispora</name>
    <dbReference type="NCBI Taxonomy" id="1849041"/>
    <lineage>
        <taxon>Bacteria</taxon>
        <taxon>Bacillati</taxon>
        <taxon>Bacillota</taxon>
        <taxon>Clostridia</taxon>
        <taxon>Eubacteriales</taxon>
        <taxon>Oscillospiraceae</taxon>
        <taxon>Harryflintia</taxon>
    </lineage>
</organism>